<dbReference type="EMBL" id="CP002580">
    <property type="protein sequence ID" value="AJK46304.1"/>
    <property type="molecule type" value="Genomic_DNA"/>
</dbReference>
<reference evidence="3" key="1">
    <citation type="submission" date="2011-03" db="EMBL/GenBank/DDBJ databases">
        <authorList>
            <person name="Voget S."/>
            <person name="Streit W.R."/>
            <person name="Jaeger K.E."/>
            <person name="Daniel R."/>
        </authorList>
    </citation>
    <scope>NUCLEOTIDE SEQUENCE [LARGE SCALE GENOMIC DNA]</scope>
    <source>
        <strain evidence="3">PG1</strain>
    </source>
</reference>
<sequence length="193" mass="20503">MMTDQAITFAQMGFASTVTAASAAPEIDGYYGTYCSFPYHIHPTATPDVFAALEAAITADQVTATLYVAPSISLDQARVAQKSAIDVAYQSAIVQPVSFKTSGGVVETFDADIESQTALMKAAQGYALIGAVPAGFYWVSTSNEQVPFALADLEGLYQVILAQGWAAMQKRQNLKMEIVAAATVADVQSIVWE</sequence>
<dbReference type="Proteomes" id="UP000031838">
    <property type="component" value="Chromosome 1"/>
</dbReference>
<gene>
    <name evidence="2" type="ORF">BGL_1c17950</name>
</gene>
<feature type="domain" description="DUF4376" evidence="1">
    <location>
        <begin position="76"/>
        <end position="187"/>
    </location>
</feature>
<reference evidence="2 3" key="2">
    <citation type="journal article" date="2016" name="Appl. Microbiol. Biotechnol.">
        <title>Mutations improving production and secretion of extracellular lipase by Burkholderia glumae PG1.</title>
        <authorList>
            <person name="Knapp A."/>
            <person name="Voget S."/>
            <person name="Gao R."/>
            <person name="Zaburannyi N."/>
            <person name="Krysciak D."/>
            <person name="Breuer M."/>
            <person name="Hauer B."/>
            <person name="Streit W.R."/>
            <person name="Muller R."/>
            <person name="Daniel R."/>
            <person name="Jaeger K.E."/>
        </authorList>
    </citation>
    <scope>NUCLEOTIDE SEQUENCE [LARGE SCALE GENOMIC DNA]</scope>
    <source>
        <strain evidence="2 3">PG1</strain>
    </source>
</reference>
<dbReference type="RefSeq" id="WP_123863495.1">
    <property type="nucleotide sequence ID" value="NZ_CP002580.1"/>
</dbReference>
<dbReference type="Pfam" id="PF14301">
    <property type="entry name" value="DUF4376"/>
    <property type="match status" value="1"/>
</dbReference>
<dbReference type="AlphaFoldDB" id="A0A0B6RVY8"/>
<protein>
    <recommendedName>
        <fullName evidence="1">DUF4376 domain-containing protein</fullName>
    </recommendedName>
</protein>
<dbReference type="HOGENOM" id="CLU_1406398_0_0_4"/>
<evidence type="ECO:0000259" key="1">
    <source>
        <dbReference type="Pfam" id="PF14301"/>
    </source>
</evidence>
<dbReference type="KEGG" id="bgp:BGL_1c17950"/>
<name>A0A0B6RVY8_BURPL</name>
<keyword evidence="3" id="KW-1185">Reference proteome</keyword>
<proteinExistence type="predicted"/>
<accession>A0A0B6RVY8</accession>
<dbReference type="InterPro" id="IPR025484">
    <property type="entry name" value="DUF4376"/>
</dbReference>
<organism evidence="2 3">
    <name type="scientific">Burkholderia plantarii</name>
    <dbReference type="NCBI Taxonomy" id="41899"/>
    <lineage>
        <taxon>Bacteria</taxon>
        <taxon>Pseudomonadati</taxon>
        <taxon>Pseudomonadota</taxon>
        <taxon>Betaproteobacteria</taxon>
        <taxon>Burkholderiales</taxon>
        <taxon>Burkholderiaceae</taxon>
        <taxon>Burkholderia</taxon>
    </lineage>
</organism>
<evidence type="ECO:0000313" key="2">
    <source>
        <dbReference type="EMBL" id="AJK46304.1"/>
    </source>
</evidence>
<evidence type="ECO:0000313" key="3">
    <source>
        <dbReference type="Proteomes" id="UP000031838"/>
    </source>
</evidence>